<reference evidence="1" key="2">
    <citation type="submission" date="2025-09" db="UniProtKB">
        <authorList>
            <consortium name="Ensembl"/>
        </authorList>
    </citation>
    <scope>IDENTIFICATION</scope>
</reference>
<accession>A0A8C5FR47</accession>
<evidence type="ECO:0000313" key="1">
    <source>
        <dbReference type="Ensembl" id="ENSGMOP00000055305.1"/>
    </source>
</evidence>
<protein>
    <submittedName>
        <fullName evidence="1">Uncharacterized protein</fullName>
    </submittedName>
</protein>
<organism evidence="1 2">
    <name type="scientific">Gadus morhua</name>
    <name type="common">Atlantic cod</name>
    <dbReference type="NCBI Taxonomy" id="8049"/>
    <lineage>
        <taxon>Eukaryota</taxon>
        <taxon>Metazoa</taxon>
        <taxon>Chordata</taxon>
        <taxon>Craniata</taxon>
        <taxon>Vertebrata</taxon>
        <taxon>Euteleostomi</taxon>
        <taxon>Actinopterygii</taxon>
        <taxon>Neopterygii</taxon>
        <taxon>Teleostei</taxon>
        <taxon>Neoteleostei</taxon>
        <taxon>Acanthomorphata</taxon>
        <taxon>Zeiogadaria</taxon>
        <taxon>Gadariae</taxon>
        <taxon>Gadiformes</taxon>
        <taxon>Gadoidei</taxon>
        <taxon>Gadidae</taxon>
        <taxon>Gadus</taxon>
    </lineage>
</organism>
<sequence>MAKFNDKFSPHITVQQTGVRPPLEKCVTCCTSIHCPFCSPDKFKPTIRSRVCKHLEGHLLRAVQLKDYTIYKCNLECWKKRAHFHCPSCTLLFDRRFRLLKHMAKCFAQVLEVVDQAATTNNSDHEEDVNMVFSGHMEEVQCKQEAPEIQVDIMDDVHSTRDNTENQVHIIEDCQSTRDATENQVHIMEDCHSTRDATENQVHIVEDVHSSQEAKVATAQVRRSKVVVSCPRCAIGILKKNLNLHLLRKHSEHHRMEVTSKSNVRSEGLDSAKRRCSKTRQSCQHKSIAKWHSCQECPAVFQKVRSSQYISENQPIQTGTLENTSVSEDDFTRYPPEGEDLKKMVEYISQHKRLPTTLPDHLRKHMSDYPRSFIPEEEFCTVCPGAVSLSRPIVITEKAKILTIDGIVQGMPFLIFTFVQYNEVISVLNDVLKCKWLTPSPLQIPRCLYILQEMRGLWHDLPISGVHGWSSQFQ</sequence>
<keyword evidence="2" id="KW-1185">Reference proteome</keyword>
<dbReference type="Proteomes" id="UP000694546">
    <property type="component" value="Chromosome 9"/>
</dbReference>
<name>A0A8C5FR47_GADMO</name>
<dbReference type="PANTHER" id="PTHR17609:SF3">
    <property type="entry name" value="SAP DOMAIN-CONTAINING PROTEIN"/>
    <property type="match status" value="1"/>
</dbReference>
<reference evidence="1" key="1">
    <citation type="submission" date="2025-08" db="UniProtKB">
        <authorList>
            <consortium name="Ensembl"/>
        </authorList>
    </citation>
    <scope>IDENTIFICATION</scope>
</reference>
<evidence type="ECO:0000313" key="2">
    <source>
        <dbReference type="Proteomes" id="UP000694546"/>
    </source>
</evidence>
<proteinExistence type="predicted"/>
<dbReference type="GeneTree" id="ENSGT00740000116808"/>
<dbReference type="PANTHER" id="PTHR17609">
    <property type="entry name" value="HMG DOMAIN-CONTAINING PROTEIN 3"/>
    <property type="match status" value="1"/>
</dbReference>
<dbReference type="AlphaFoldDB" id="A0A8C5FR47"/>
<dbReference type="Ensembl" id="ENSGMOT00000066515.1">
    <property type="protein sequence ID" value="ENSGMOP00000055305.1"/>
    <property type="gene ID" value="ENSGMOG00000033741.1"/>
</dbReference>
<dbReference type="InterPro" id="IPR039598">
    <property type="entry name" value="HMGXB3"/>
</dbReference>